<dbReference type="Gene3D" id="3.55.40.20">
    <property type="entry name" value="Iron/manganese superoxide dismutase, C-terminal domain"/>
    <property type="match status" value="1"/>
</dbReference>
<keyword evidence="6" id="KW-0479">Metal-binding</keyword>
<evidence type="ECO:0000256" key="8">
    <source>
        <dbReference type="ARBA" id="ARBA00023211"/>
    </source>
</evidence>
<evidence type="ECO:0000256" key="9">
    <source>
        <dbReference type="ARBA" id="ARBA00049204"/>
    </source>
</evidence>
<keyword evidence="7" id="KW-0560">Oxidoreductase</keyword>
<comment type="caution">
    <text evidence="11">The sequence shown here is derived from an EMBL/GenBank/DDBJ whole genome shotgun (WGS) entry which is preliminary data.</text>
</comment>
<gene>
    <name evidence="11" type="ORF">WJX73_004762</name>
</gene>
<dbReference type="InterPro" id="IPR050265">
    <property type="entry name" value="Fe/Mn_Superoxide_Dismutase"/>
</dbReference>
<dbReference type="FunFam" id="3.55.40.20:FF:000002">
    <property type="entry name" value="Superoxide dismutase"/>
    <property type="match status" value="1"/>
</dbReference>
<dbReference type="InterPro" id="IPR019832">
    <property type="entry name" value="Mn/Fe_SOD_C"/>
</dbReference>
<dbReference type="Gene3D" id="1.10.287.990">
    <property type="entry name" value="Fe,Mn superoxide dismutase (SOD) domain"/>
    <property type="match status" value="1"/>
</dbReference>
<dbReference type="GO" id="GO:0005759">
    <property type="term" value="C:mitochondrial matrix"/>
    <property type="evidence" value="ECO:0007669"/>
    <property type="project" value="UniProtKB-SubCell"/>
</dbReference>
<dbReference type="PROSITE" id="PS00088">
    <property type="entry name" value="SOD_MN"/>
    <property type="match status" value="1"/>
</dbReference>
<dbReference type="PANTHER" id="PTHR11404">
    <property type="entry name" value="SUPEROXIDE DISMUTASE 2"/>
    <property type="match status" value="1"/>
</dbReference>
<dbReference type="InterPro" id="IPR007474">
    <property type="entry name" value="ApaG_domain"/>
</dbReference>
<evidence type="ECO:0000256" key="1">
    <source>
        <dbReference type="ARBA" id="ARBA00001936"/>
    </source>
</evidence>
<evidence type="ECO:0000313" key="12">
    <source>
        <dbReference type="Proteomes" id="UP001465755"/>
    </source>
</evidence>
<dbReference type="InterPro" id="IPR019833">
    <property type="entry name" value="Mn/Fe_SOD_BS"/>
</dbReference>
<evidence type="ECO:0000256" key="4">
    <source>
        <dbReference type="ARBA" id="ARBA00008714"/>
    </source>
</evidence>
<dbReference type="SUPFAM" id="SSF54719">
    <property type="entry name" value="Fe,Mn superoxide dismutase (SOD), C-terminal domain"/>
    <property type="match status" value="1"/>
</dbReference>
<name>A0AAW1PHZ4_9CHLO</name>
<dbReference type="SUPFAM" id="SSF46609">
    <property type="entry name" value="Fe,Mn superoxide dismutase (SOD), N-terminal domain"/>
    <property type="match status" value="1"/>
</dbReference>
<dbReference type="Gene3D" id="2.60.40.1470">
    <property type="entry name" value="ApaG domain"/>
    <property type="match status" value="1"/>
</dbReference>
<evidence type="ECO:0000256" key="3">
    <source>
        <dbReference type="ARBA" id="ARBA00004305"/>
    </source>
</evidence>
<dbReference type="PANTHER" id="PTHR11404:SF6">
    <property type="entry name" value="SUPEROXIDE DISMUTASE [MN], MITOCHONDRIAL"/>
    <property type="match status" value="1"/>
</dbReference>
<dbReference type="Pfam" id="PF02777">
    <property type="entry name" value="Sod_Fe_C"/>
    <property type="match status" value="1"/>
</dbReference>
<dbReference type="GO" id="GO:0030145">
    <property type="term" value="F:manganese ion binding"/>
    <property type="evidence" value="ECO:0007669"/>
    <property type="project" value="TreeGrafter"/>
</dbReference>
<evidence type="ECO:0000256" key="2">
    <source>
        <dbReference type="ARBA" id="ARBA00002170"/>
    </source>
</evidence>
<dbReference type="InterPro" id="IPR036324">
    <property type="entry name" value="Mn/Fe_SOD_N_sf"/>
</dbReference>
<dbReference type="FunFam" id="1.10.287.990:FF:000001">
    <property type="entry name" value="Superoxide dismutase"/>
    <property type="match status" value="1"/>
</dbReference>
<dbReference type="PRINTS" id="PR01703">
    <property type="entry name" value="MNSODISMTASE"/>
</dbReference>
<dbReference type="InterPro" id="IPR036767">
    <property type="entry name" value="ApaG_sf"/>
</dbReference>
<evidence type="ECO:0000256" key="5">
    <source>
        <dbReference type="ARBA" id="ARBA00012682"/>
    </source>
</evidence>
<dbReference type="AlphaFoldDB" id="A0AAW1PHZ4"/>
<evidence type="ECO:0000256" key="7">
    <source>
        <dbReference type="ARBA" id="ARBA00023002"/>
    </source>
</evidence>
<dbReference type="EC" id="1.15.1.1" evidence="5"/>
<sequence length="478" mass="52685">MSSATTKILFRELLRLVETFPKSEDVFIKLPVRMTGWGGHMAFHDSLTDYHTKILSKILPEAQEAIEGLTSTRLSHAQLRAHIAAKFRAPIHNNSGDPDQLMQRQNQGFAALRELGSQHALARCTSNTTTKGILISVTSAYAGIRRASAFAAVTDTPEHLFHYRCTITNLGTQRAFLSGRHWIIRDSAGTIHAEVPHGSPGVVGMTPDLKPGAVFEYVSSSTLNTTQGSMQGSFQMAFIDDEAEALMSSQSALLGRQLPAASVPRPAQRRQQVAAKAQVGPVTLPDLPYDYSALEPYISGEIMELHHSRHHQTYVNGLNTALEKYADAEKKKDVAQLIALQSALKFNGGGHVNHSLFWQNLTPEKDYKPPSGDLESAIKKDFGSLDNLTAKFNPIAAAIQGSGWGWLAYNKDADRLVIASTANQDPLSTQGLTPLLGIDMWEHAFYLQYKNKKPDYLQAVWNVINWNFVAERLAQAKK</sequence>
<dbReference type="Pfam" id="PF04379">
    <property type="entry name" value="DUF525"/>
    <property type="match status" value="1"/>
</dbReference>
<comment type="function">
    <text evidence="2">Destroys superoxide anion radicals which are normally produced within the cells and which are toxic to biological systems.</text>
</comment>
<comment type="cofactor">
    <cofactor evidence="1">
        <name>Mn(2+)</name>
        <dbReference type="ChEBI" id="CHEBI:29035"/>
    </cofactor>
</comment>
<dbReference type="PROSITE" id="PS51087">
    <property type="entry name" value="APAG"/>
    <property type="match status" value="1"/>
</dbReference>
<evidence type="ECO:0000256" key="6">
    <source>
        <dbReference type="ARBA" id="ARBA00022723"/>
    </source>
</evidence>
<accession>A0AAW1PHZ4</accession>
<evidence type="ECO:0000313" key="11">
    <source>
        <dbReference type="EMBL" id="KAK9808096.1"/>
    </source>
</evidence>
<dbReference type="EMBL" id="JALJOQ010000027">
    <property type="protein sequence ID" value="KAK9808096.1"/>
    <property type="molecule type" value="Genomic_DNA"/>
</dbReference>
<comment type="similarity">
    <text evidence="4">Belongs to the iron/manganese superoxide dismutase family.</text>
</comment>
<keyword evidence="8" id="KW-0464">Manganese</keyword>
<evidence type="ECO:0000259" key="10">
    <source>
        <dbReference type="PROSITE" id="PS51087"/>
    </source>
</evidence>
<organism evidence="11 12">
    <name type="scientific">Symbiochloris irregularis</name>
    <dbReference type="NCBI Taxonomy" id="706552"/>
    <lineage>
        <taxon>Eukaryota</taxon>
        <taxon>Viridiplantae</taxon>
        <taxon>Chlorophyta</taxon>
        <taxon>core chlorophytes</taxon>
        <taxon>Trebouxiophyceae</taxon>
        <taxon>Trebouxiales</taxon>
        <taxon>Trebouxiaceae</taxon>
        <taxon>Symbiochloris</taxon>
    </lineage>
</organism>
<comment type="subcellular location">
    <subcellularLocation>
        <location evidence="3">Mitochondrion matrix</location>
    </subcellularLocation>
</comment>
<proteinExistence type="inferred from homology"/>
<dbReference type="InterPro" id="IPR019831">
    <property type="entry name" value="Mn/Fe_SOD_N"/>
</dbReference>
<dbReference type="InterPro" id="IPR001189">
    <property type="entry name" value="Mn/Fe_SOD"/>
</dbReference>
<feature type="domain" description="ApaG" evidence="10">
    <location>
        <begin position="127"/>
        <end position="270"/>
    </location>
</feature>
<reference evidence="11 12" key="1">
    <citation type="journal article" date="2024" name="Nat. Commun.">
        <title>Phylogenomics reveals the evolutionary origins of lichenization in chlorophyte algae.</title>
        <authorList>
            <person name="Puginier C."/>
            <person name="Libourel C."/>
            <person name="Otte J."/>
            <person name="Skaloud P."/>
            <person name="Haon M."/>
            <person name="Grisel S."/>
            <person name="Petersen M."/>
            <person name="Berrin J.G."/>
            <person name="Delaux P.M."/>
            <person name="Dal Grande F."/>
            <person name="Keller J."/>
        </authorList>
    </citation>
    <scope>NUCLEOTIDE SEQUENCE [LARGE SCALE GENOMIC DNA]</scope>
    <source>
        <strain evidence="11 12">SAG 2036</strain>
    </source>
</reference>
<dbReference type="Proteomes" id="UP001465755">
    <property type="component" value="Unassembled WGS sequence"/>
</dbReference>
<dbReference type="GO" id="GO:0004784">
    <property type="term" value="F:superoxide dismutase activity"/>
    <property type="evidence" value="ECO:0007669"/>
    <property type="project" value="UniProtKB-EC"/>
</dbReference>
<dbReference type="SUPFAM" id="SSF110069">
    <property type="entry name" value="ApaG-like"/>
    <property type="match status" value="1"/>
</dbReference>
<keyword evidence="12" id="KW-1185">Reference proteome</keyword>
<protein>
    <recommendedName>
        <fullName evidence="5">superoxide dismutase</fullName>
        <ecNumber evidence="5">1.15.1.1</ecNumber>
    </recommendedName>
</protein>
<comment type="catalytic activity">
    <reaction evidence="9">
        <text>2 superoxide + 2 H(+) = H2O2 + O2</text>
        <dbReference type="Rhea" id="RHEA:20696"/>
        <dbReference type="ChEBI" id="CHEBI:15378"/>
        <dbReference type="ChEBI" id="CHEBI:15379"/>
        <dbReference type="ChEBI" id="CHEBI:16240"/>
        <dbReference type="ChEBI" id="CHEBI:18421"/>
        <dbReference type="EC" id="1.15.1.1"/>
    </reaction>
</comment>
<dbReference type="InterPro" id="IPR036314">
    <property type="entry name" value="SOD_C_sf"/>
</dbReference>
<dbReference type="Pfam" id="PF00081">
    <property type="entry name" value="Sod_Fe_N"/>
    <property type="match status" value="1"/>
</dbReference>